<dbReference type="InterPro" id="IPR012349">
    <property type="entry name" value="Split_barrel_FMN-bd"/>
</dbReference>
<sequence length="176" mass="19944">MSTRDDHAASRQPTGAILNDLYQLYLRVMRRVGHYRWFALFMKHAGSQADRALIRASRGRLSLSGPQMPTMLLTTTGRRTGKERTVPLYFVPDGNNLVAVCENFGLDTASSWPKNLLANPNARIEINGVTANYLSREATEQETARNMPRLNQMWPAHDTYLQRSGTRHVIVFEPVD</sequence>
<reference evidence="3" key="1">
    <citation type="submission" date="2007-04" db="EMBL/GenBank/DDBJ databases">
        <title>Complete sequence of plasmid3 pMFLV03 of Mycobacterium gilvum PYR-GCK.</title>
        <authorList>
            <consortium name="US DOE Joint Genome Institute"/>
            <person name="Copeland A."/>
            <person name="Lucas S."/>
            <person name="Lapidus A."/>
            <person name="Barry K."/>
            <person name="Detter J.C."/>
            <person name="Glavina del Rio T."/>
            <person name="Hammon N."/>
            <person name="Israni S."/>
            <person name="Dalin E."/>
            <person name="Tice H."/>
            <person name="Pitluck S."/>
            <person name="Chain P."/>
            <person name="Malfatti S."/>
            <person name="Shin M."/>
            <person name="Vergez L."/>
            <person name="Schmutz J."/>
            <person name="Larimer F."/>
            <person name="Land M."/>
            <person name="Hauser L."/>
            <person name="Kyrpides N."/>
            <person name="Mikhailova N."/>
            <person name="Miller C."/>
            <person name="Richardson P."/>
        </authorList>
    </citation>
    <scope>NUCLEOTIDE SEQUENCE</scope>
    <source>
        <strain evidence="3">PYR-GCK</strain>
        <plasmid evidence="3">pMFLV03</plasmid>
    </source>
</reference>
<dbReference type="AlphaFoldDB" id="A4TGJ9"/>
<evidence type="ECO:0008006" key="4">
    <source>
        <dbReference type="Google" id="ProtNLM"/>
    </source>
</evidence>
<dbReference type="KEGG" id="mgi:Mflv_5607"/>
<dbReference type="InterPro" id="IPR004378">
    <property type="entry name" value="F420H2_quin_Rdtase"/>
</dbReference>
<dbReference type="Pfam" id="PF04075">
    <property type="entry name" value="F420H2_quin_red"/>
    <property type="match status" value="1"/>
</dbReference>
<dbReference type="EMBL" id="CP000659">
    <property type="protein sequence ID" value="ABP48068.1"/>
    <property type="molecule type" value="Genomic_DNA"/>
</dbReference>
<dbReference type="GO" id="GO:0016491">
    <property type="term" value="F:oxidoreductase activity"/>
    <property type="evidence" value="ECO:0007669"/>
    <property type="project" value="InterPro"/>
</dbReference>
<geneLocation type="plasmid" evidence="3">
    <name>pMFLV03</name>
</geneLocation>
<gene>
    <name evidence="3" type="ordered locus">Mflv_5607</name>
</gene>
<name>A4TGJ9_MYCGI</name>
<comment type="catalytic activity">
    <reaction evidence="2">
        <text>oxidized coenzyme F420-(gamma-L-Glu)(n) + a quinol + H(+) = reduced coenzyme F420-(gamma-L-Glu)(n) + a quinone</text>
        <dbReference type="Rhea" id="RHEA:39663"/>
        <dbReference type="Rhea" id="RHEA-COMP:12939"/>
        <dbReference type="Rhea" id="RHEA-COMP:14378"/>
        <dbReference type="ChEBI" id="CHEBI:15378"/>
        <dbReference type="ChEBI" id="CHEBI:24646"/>
        <dbReference type="ChEBI" id="CHEBI:132124"/>
        <dbReference type="ChEBI" id="CHEBI:133980"/>
        <dbReference type="ChEBI" id="CHEBI:139511"/>
    </reaction>
</comment>
<protein>
    <recommendedName>
        <fullName evidence="4">Deazaflavin-dependent nitroreductase family protein</fullName>
    </recommendedName>
</protein>
<dbReference type="HOGENOM" id="CLU_114921_0_1_11"/>
<dbReference type="PANTHER" id="PTHR39428:SF1">
    <property type="entry name" value="F420H(2)-DEPENDENT QUINONE REDUCTASE RV1261C"/>
    <property type="match status" value="1"/>
</dbReference>
<dbReference type="Gene3D" id="2.30.110.10">
    <property type="entry name" value="Electron Transport, Fmn-binding Protein, Chain A"/>
    <property type="match status" value="1"/>
</dbReference>
<comment type="similarity">
    <text evidence="1">Belongs to the F420H(2)-dependent quinone reductase family.</text>
</comment>
<organism evidence="3">
    <name type="scientific">Mycolicibacterium gilvum (strain PYR-GCK)</name>
    <name type="common">Mycobacterium gilvum (strain PYR-GCK)</name>
    <dbReference type="NCBI Taxonomy" id="350054"/>
    <lineage>
        <taxon>Bacteria</taxon>
        <taxon>Bacillati</taxon>
        <taxon>Actinomycetota</taxon>
        <taxon>Actinomycetes</taxon>
        <taxon>Mycobacteriales</taxon>
        <taxon>Mycobacteriaceae</taxon>
        <taxon>Mycolicibacterium</taxon>
    </lineage>
</organism>
<dbReference type="GO" id="GO:0005886">
    <property type="term" value="C:plasma membrane"/>
    <property type="evidence" value="ECO:0007669"/>
    <property type="project" value="TreeGrafter"/>
</dbReference>
<evidence type="ECO:0000256" key="2">
    <source>
        <dbReference type="ARBA" id="ARBA00049106"/>
    </source>
</evidence>
<keyword evidence="3" id="KW-0614">Plasmid</keyword>
<dbReference type="PANTHER" id="PTHR39428">
    <property type="entry name" value="F420H(2)-DEPENDENT QUINONE REDUCTASE RV1261C"/>
    <property type="match status" value="1"/>
</dbReference>
<dbReference type="GO" id="GO:0070967">
    <property type="term" value="F:coenzyme F420 binding"/>
    <property type="evidence" value="ECO:0007669"/>
    <property type="project" value="TreeGrafter"/>
</dbReference>
<accession>A4TGJ9</accession>
<evidence type="ECO:0000313" key="3">
    <source>
        <dbReference type="EMBL" id="ABP48068.1"/>
    </source>
</evidence>
<evidence type="ECO:0000256" key="1">
    <source>
        <dbReference type="ARBA" id="ARBA00008710"/>
    </source>
</evidence>
<proteinExistence type="inferred from homology"/>
<dbReference type="NCBIfam" id="TIGR00026">
    <property type="entry name" value="hi_GC_TIGR00026"/>
    <property type="match status" value="1"/>
</dbReference>